<dbReference type="AlphaFoldDB" id="A0A0B6Y1K7"/>
<feature type="non-terminal residue" evidence="1">
    <location>
        <position position="1"/>
    </location>
</feature>
<name>A0A0B6Y1K7_9EUPU</name>
<proteinExistence type="predicted"/>
<feature type="non-terminal residue" evidence="1">
    <location>
        <position position="93"/>
    </location>
</feature>
<gene>
    <name evidence="1" type="primary">ORF9509</name>
</gene>
<protein>
    <submittedName>
        <fullName evidence="1">Uncharacterized protein</fullName>
    </submittedName>
</protein>
<accession>A0A0B6Y1K7</accession>
<reference evidence="1" key="1">
    <citation type="submission" date="2014-12" db="EMBL/GenBank/DDBJ databases">
        <title>Insight into the proteome of Arion vulgaris.</title>
        <authorList>
            <person name="Aradska J."/>
            <person name="Bulat T."/>
            <person name="Smidak R."/>
            <person name="Sarate P."/>
            <person name="Gangsoo J."/>
            <person name="Sialana F."/>
            <person name="Bilban M."/>
            <person name="Lubec G."/>
        </authorList>
    </citation>
    <scope>NUCLEOTIDE SEQUENCE</scope>
    <source>
        <tissue evidence="1">Skin</tissue>
    </source>
</reference>
<dbReference type="EMBL" id="HACG01003118">
    <property type="protein sequence ID" value="CEK49983.1"/>
    <property type="molecule type" value="Transcribed_RNA"/>
</dbReference>
<evidence type="ECO:0000313" key="1">
    <source>
        <dbReference type="EMBL" id="CEK49983.1"/>
    </source>
</evidence>
<sequence length="93" mass="10582">STSQSKDKSSVVLTKPKKLEISTKKTSTMNNKHELTVSKSKQIERNTSRLSKEEQFLLGDEFSSIGDRHKDDSCIGIRTLERNLRHRRHTVGG</sequence>
<organism evidence="1">
    <name type="scientific">Arion vulgaris</name>
    <dbReference type="NCBI Taxonomy" id="1028688"/>
    <lineage>
        <taxon>Eukaryota</taxon>
        <taxon>Metazoa</taxon>
        <taxon>Spiralia</taxon>
        <taxon>Lophotrochozoa</taxon>
        <taxon>Mollusca</taxon>
        <taxon>Gastropoda</taxon>
        <taxon>Heterobranchia</taxon>
        <taxon>Euthyneura</taxon>
        <taxon>Panpulmonata</taxon>
        <taxon>Eupulmonata</taxon>
        <taxon>Stylommatophora</taxon>
        <taxon>Helicina</taxon>
        <taxon>Arionoidea</taxon>
        <taxon>Arionidae</taxon>
        <taxon>Arion</taxon>
    </lineage>
</organism>